<organism evidence="1 2">
    <name type="scientific">Candidatus Faecalibacterium intestinigallinarum</name>
    <dbReference type="NCBI Taxonomy" id="2838581"/>
    <lineage>
        <taxon>Bacteria</taxon>
        <taxon>Bacillati</taxon>
        <taxon>Bacillota</taxon>
        <taxon>Clostridia</taxon>
        <taxon>Eubacteriales</taxon>
        <taxon>Oscillospiraceae</taxon>
        <taxon>Faecalibacterium</taxon>
    </lineage>
</organism>
<accession>A0A9D1Q8H1</accession>
<proteinExistence type="predicted"/>
<comment type="caution">
    <text evidence="1">The sequence shown here is derived from an EMBL/GenBank/DDBJ whole genome shotgun (WGS) entry which is preliminary data.</text>
</comment>
<sequence length="148" mass="16870">MSQRKDVPPYTQSDGSVENGFIDKILWMELKKLKGCFSSTGFNDEKGCYEFESKYDNAEVKVYKERPGVNGYVVEAYPGAGCWVNSRTYPKLECVGVALVAAANDLEKTKEGVQGLDKWIDWEPCDKQAYRKWLENPWHKTTCGRVPK</sequence>
<evidence type="ECO:0000313" key="2">
    <source>
        <dbReference type="Proteomes" id="UP000823933"/>
    </source>
</evidence>
<name>A0A9D1Q8H1_9FIRM</name>
<gene>
    <name evidence="1" type="ORF">H9890_04750</name>
</gene>
<reference evidence="1" key="1">
    <citation type="journal article" date="2021" name="PeerJ">
        <title>Extensive microbial diversity within the chicken gut microbiome revealed by metagenomics and culture.</title>
        <authorList>
            <person name="Gilroy R."/>
            <person name="Ravi A."/>
            <person name="Getino M."/>
            <person name="Pursley I."/>
            <person name="Horton D.L."/>
            <person name="Alikhan N.F."/>
            <person name="Baker D."/>
            <person name="Gharbi K."/>
            <person name="Hall N."/>
            <person name="Watson M."/>
            <person name="Adriaenssens E.M."/>
            <person name="Foster-Nyarko E."/>
            <person name="Jarju S."/>
            <person name="Secka A."/>
            <person name="Antonio M."/>
            <person name="Oren A."/>
            <person name="Chaudhuri R.R."/>
            <person name="La Ragione R."/>
            <person name="Hildebrand F."/>
            <person name="Pallen M.J."/>
        </authorList>
    </citation>
    <scope>NUCLEOTIDE SEQUENCE</scope>
    <source>
        <strain evidence="1">ChiHcolR34-3080</strain>
    </source>
</reference>
<evidence type="ECO:0000313" key="1">
    <source>
        <dbReference type="EMBL" id="HIW08695.1"/>
    </source>
</evidence>
<dbReference type="Proteomes" id="UP000823933">
    <property type="component" value="Unassembled WGS sequence"/>
</dbReference>
<reference evidence="1" key="2">
    <citation type="submission" date="2021-04" db="EMBL/GenBank/DDBJ databases">
        <authorList>
            <person name="Gilroy R."/>
        </authorList>
    </citation>
    <scope>NUCLEOTIDE SEQUENCE</scope>
    <source>
        <strain evidence="1">ChiHcolR34-3080</strain>
    </source>
</reference>
<dbReference type="AlphaFoldDB" id="A0A9D1Q8H1"/>
<protein>
    <submittedName>
        <fullName evidence="1">Uncharacterized protein</fullName>
    </submittedName>
</protein>
<dbReference type="EMBL" id="DXHQ01000058">
    <property type="protein sequence ID" value="HIW08695.1"/>
    <property type="molecule type" value="Genomic_DNA"/>
</dbReference>